<keyword evidence="3" id="KW-1185">Reference proteome</keyword>
<comment type="caution">
    <text evidence="2">The sequence shown here is derived from an EMBL/GenBank/DDBJ whole genome shotgun (WGS) entry which is preliminary data.</text>
</comment>
<dbReference type="InterPro" id="IPR002734">
    <property type="entry name" value="RibDG_C"/>
</dbReference>
<evidence type="ECO:0000313" key="2">
    <source>
        <dbReference type="EMBL" id="OAT47149.1"/>
    </source>
</evidence>
<dbReference type="PANTHER" id="PTHR38011">
    <property type="entry name" value="DIHYDROFOLATE REDUCTASE FAMILY PROTEIN (AFU_ORTHOLOGUE AFUA_8G06820)"/>
    <property type="match status" value="1"/>
</dbReference>
<feature type="domain" description="Bacterial bifunctional deaminase-reductase C-terminal" evidence="1">
    <location>
        <begin position="3"/>
        <end position="153"/>
    </location>
</feature>
<evidence type="ECO:0000259" key="1">
    <source>
        <dbReference type="Pfam" id="PF01872"/>
    </source>
</evidence>
<protein>
    <submittedName>
        <fullName evidence="2">Dihydrofolate reductase</fullName>
        <ecNumber evidence="2">1.1.1.193</ecNumber>
        <ecNumber evidence="2">1.5.1.3</ecNumber>
    </submittedName>
</protein>
<accession>A0AAJ3LU04</accession>
<evidence type="ECO:0000313" key="3">
    <source>
        <dbReference type="Proteomes" id="UP000078250"/>
    </source>
</evidence>
<gene>
    <name evidence="2" type="ORF">M997_1676</name>
</gene>
<dbReference type="InterPro" id="IPR050765">
    <property type="entry name" value="Riboflavin_Biosynth_HTPR"/>
</dbReference>
<dbReference type="RefSeq" id="WP_064719660.1">
    <property type="nucleotide sequence ID" value="NZ_LXEV01000021.1"/>
</dbReference>
<dbReference type="PANTHER" id="PTHR38011:SF11">
    <property type="entry name" value="2,5-DIAMINO-6-RIBOSYLAMINO-4(3H)-PYRIMIDINONE 5'-PHOSPHATE REDUCTASE"/>
    <property type="match status" value="1"/>
</dbReference>
<dbReference type="InterPro" id="IPR024072">
    <property type="entry name" value="DHFR-like_dom_sf"/>
</dbReference>
<dbReference type="Pfam" id="PF01872">
    <property type="entry name" value="RibD_C"/>
    <property type="match status" value="1"/>
</dbReference>
<organism evidence="2 3">
    <name type="scientific">Proteus hauseri ATCC 700826</name>
    <dbReference type="NCBI Taxonomy" id="1354271"/>
    <lineage>
        <taxon>Bacteria</taxon>
        <taxon>Pseudomonadati</taxon>
        <taxon>Pseudomonadota</taxon>
        <taxon>Gammaproteobacteria</taxon>
        <taxon>Enterobacterales</taxon>
        <taxon>Morganellaceae</taxon>
        <taxon>Proteus</taxon>
    </lineage>
</organism>
<dbReference type="GO" id="GO:0009231">
    <property type="term" value="P:riboflavin biosynthetic process"/>
    <property type="evidence" value="ECO:0007669"/>
    <property type="project" value="InterPro"/>
</dbReference>
<keyword evidence="2" id="KW-0560">Oxidoreductase</keyword>
<dbReference type="Gene3D" id="3.40.430.10">
    <property type="entry name" value="Dihydrofolate Reductase, subunit A"/>
    <property type="match status" value="1"/>
</dbReference>
<reference evidence="2 3" key="1">
    <citation type="submission" date="2016-04" db="EMBL/GenBank/DDBJ databases">
        <title>ATOL: Assembling a taxonomically balanced genome-scale reconstruction of the evolutionary history of the Enterobacteriaceae.</title>
        <authorList>
            <person name="Plunkett G.III."/>
            <person name="Neeno-Eckwall E.C."/>
            <person name="Glasner J.D."/>
            <person name="Perna N.T."/>
        </authorList>
    </citation>
    <scope>NUCLEOTIDE SEQUENCE [LARGE SCALE GENOMIC DNA]</scope>
    <source>
        <strain evidence="2 3">ATCC 700826</strain>
    </source>
</reference>
<dbReference type="EC" id="1.1.1.193" evidence="2"/>
<sequence>MDIVVYIATSLDGFIADKQGNIDWLINIDNPENSDFGFSEFLSDIDAIVMGRTTFETILSFDIEWPYIQPVFVLSNTMQELPLSLPANVTLMAGTAGEIKNTLNTLGYKRIYIDGGKTVQGFFAEDKVDELIITKIPVVLGEGIPLFISNSNKIEFSHCKTEVYLNSLVKSFYRKKII</sequence>
<dbReference type="EMBL" id="LXEV01000021">
    <property type="protein sequence ID" value="OAT47149.1"/>
    <property type="molecule type" value="Genomic_DNA"/>
</dbReference>
<dbReference type="EC" id="1.5.1.3" evidence="2"/>
<dbReference type="GO" id="GO:0008703">
    <property type="term" value="F:5-amino-6-(5-phosphoribosylamino)uracil reductase activity"/>
    <property type="evidence" value="ECO:0007669"/>
    <property type="project" value="UniProtKB-EC"/>
</dbReference>
<proteinExistence type="predicted"/>
<dbReference type="Proteomes" id="UP000078250">
    <property type="component" value="Unassembled WGS sequence"/>
</dbReference>
<dbReference type="GO" id="GO:0004146">
    <property type="term" value="F:dihydrofolate reductase activity"/>
    <property type="evidence" value="ECO:0007669"/>
    <property type="project" value="UniProtKB-EC"/>
</dbReference>
<dbReference type="AlphaFoldDB" id="A0AAJ3LU04"/>
<dbReference type="SUPFAM" id="SSF53597">
    <property type="entry name" value="Dihydrofolate reductase-like"/>
    <property type="match status" value="1"/>
</dbReference>
<name>A0AAJ3LU04_PROHU</name>